<evidence type="ECO:0000313" key="1">
    <source>
        <dbReference type="EMBL" id="MDH6219108.1"/>
    </source>
</evidence>
<dbReference type="Proteomes" id="UP001160499">
    <property type="component" value="Unassembled WGS sequence"/>
</dbReference>
<dbReference type="RefSeq" id="WP_348538940.1">
    <property type="nucleotide sequence ID" value="NZ_JARXVH010000011.1"/>
</dbReference>
<protein>
    <submittedName>
        <fullName evidence="1">Uncharacterized protein</fullName>
    </submittedName>
</protein>
<gene>
    <name evidence="1" type="ORF">M2283_006442</name>
</gene>
<evidence type="ECO:0000313" key="2">
    <source>
        <dbReference type="Proteomes" id="UP001160499"/>
    </source>
</evidence>
<proteinExistence type="predicted"/>
<keyword evidence="2" id="KW-1185">Reference proteome</keyword>
<dbReference type="EMBL" id="JARXVH010000011">
    <property type="protein sequence ID" value="MDH6219108.1"/>
    <property type="molecule type" value="Genomic_DNA"/>
</dbReference>
<organism evidence="1 2">
    <name type="scientific">Streptomyces pseudovenezuelae</name>
    <dbReference type="NCBI Taxonomy" id="67350"/>
    <lineage>
        <taxon>Bacteria</taxon>
        <taxon>Bacillati</taxon>
        <taxon>Actinomycetota</taxon>
        <taxon>Actinomycetes</taxon>
        <taxon>Kitasatosporales</taxon>
        <taxon>Streptomycetaceae</taxon>
        <taxon>Streptomyces</taxon>
        <taxon>Streptomyces aurantiacus group</taxon>
    </lineage>
</organism>
<sequence length="64" mass="6745">MRLDIDGVTAERADAQSRLSLAPAELSQLPLALAELPLGDIAPAAWTPAFPLLVRRGGYAFGGR</sequence>
<accession>A0ABT6LS22</accession>
<comment type="caution">
    <text evidence="1">The sequence shown here is derived from an EMBL/GenBank/DDBJ whole genome shotgun (WGS) entry which is preliminary data.</text>
</comment>
<reference evidence="1 2" key="1">
    <citation type="submission" date="2023-04" db="EMBL/GenBank/DDBJ databases">
        <title>Forest soil microbial communities from Buena Vista Peninsula, Colon Province, Panama.</title>
        <authorList>
            <person name="Bouskill N."/>
        </authorList>
    </citation>
    <scope>NUCLEOTIDE SEQUENCE [LARGE SCALE GENOMIC DNA]</scope>
    <source>
        <strain evidence="1 2">GGS1</strain>
    </source>
</reference>
<name>A0ABT6LS22_9ACTN</name>